<sequence>MSIRSLEYSRKIEQDLDAPVLYNMDRMKASLSSGEMQVPKGLTREARRKFVREQLSNGISG</sequence>
<organism evidence="1 2">
    <name type="scientific">Pseudomonas amygdali pv. lachrymans</name>
    <name type="common">Pseudomonas syringae pv. lachrymans</name>
    <dbReference type="NCBI Taxonomy" id="53707"/>
    <lineage>
        <taxon>Bacteria</taxon>
        <taxon>Pseudomonadati</taxon>
        <taxon>Pseudomonadota</taxon>
        <taxon>Gammaproteobacteria</taxon>
        <taxon>Pseudomonadales</taxon>
        <taxon>Pseudomonadaceae</taxon>
        <taxon>Pseudomonas</taxon>
        <taxon>Pseudomonas amygdali</taxon>
    </lineage>
</organism>
<protein>
    <submittedName>
        <fullName evidence="1">Uncharacterized protein</fullName>
    </submittedName>
</protein>
<gene>
    <name evidence="1" type="ORF">ALP33_01040</name>
</gene>
<evidence type="ECO:0000313" key="1">
    <source>
        <dbReference type="EMBL" id="RMU20387.1"/>
    </source>
</evidence>
<comment type="caution">
    <text evidence="1">The sequence shown here is derived from an EMBL/GenBank/DDBJ whole genome shotgun (WGS) entry which is preliminary data.</text>
</comment>
<proteinExistence type="predicted"/>
<dbReference type="AlphaFoldDB" id="A0AB37R7B5"/>
<evidence type="ECO:0000313" key="2">
    <source>
        <dbReference type="Proteomes" id="UP000271817"/>
    </source>
</evidence>
<dbReference type="RefSeq" id="WP_005746532.1">
    <property type="nucleotide sequence ID" value="NZ_CP075686.1"/>
</dbReference>
<name>A0AB37R7B5_PSEAV</name>
<reference evidence="1 2" key="1">
    <citation type="submission" date="2018-08" db="EMBL/GenBank/DDBJ databases">
        <title>Recombination of ecologically and evolutionarily significant loci maintains genetic cohesion in the Pseudomonas syringae species complex.</title>
        <authorList>
            <person name="Dillon M."/>
            <person name="Thakur S."/>
            <person name="Almeida R.N.D."/>
            <person name="Weir B.S."/>
            <person name="Guttman D.S."/>
        </authorList>
    </citation>
    <scope>NUCLEOTIDE SEQUENCE [LARGE SCALE GENOMIC DNA]</scope>
    <source>
        <strain evidence="1 2">ICMP 3402</strain>
    </source>
</reference>
<accession>A0AB37R7B5</accession>
<dbReference type="EMBL" id="RBTW01000119">
    <property type="protein sequence ID" value="RMU20387.1"/>
    <property type="molecule type" value="Genomic_DNA"/>
</dbReference>
<dbReference type="Proteomes" id="UP000271817">
    <property type="component" value="Unassembled WGS sequence"/>
</dbReference>